<evidence type="ECO:0000256" key="1">
    <source>
        <dbReference type="SAM" id="Phobius"/>
    </source>
</evidence>
<dbReference type="RefSeq" id="WP_305003832.1">
    <property type="nucleotide sequence ID" value="NZ_JAUQUB010000005.1"/>
</dbReference>
<evidence type="ECO:0000313" key="5">
    <source>
        <dbReference type="Proteomes" id="UP001241072"/>
    </source>
</evidence>
<dbReference type="Pfam" id="PF16640">
    <property type="entry name" value="Big_3_5"/>
    <property type="match status" value="1"/>
</dbReference>
<dbReference type="InterPro" id="IPR032109">
    <property type="entry name" value="Big_3_5"/>
</dbReference>
<accession>A0ABT9BVI3</accession>
<comment type="caution">
    <text evidence="4">The sequence shown here is derived from an EMBL/GenBank/DDBJ whole genome shotgun (WGS) entry which is preliminary data.</text>
</comment>
<dbReference type="EMBL" id="JAUQUB010000005">
    <property type="protein sequence ID" value="MDO7883405.1"/>
    <property type="molecule type" value="Genomic_DNA"/>
</dbReference>
<evidence type="ECO:0000313" key="4">
    <source>
        <dbReference type="EMBL" id="MDO7883405.1"/>
    </source>
</evidence>
<dbReference type="InterPro" id="IPR007331">
    <property type="entry name" value="Htaa"/>
</dbReference>
<evidence type="ECO:0000259" key="2">
    <source>
        <dbReference type="Pfam" id="PF04213"/>
    </source>
</evidence>
<dbReference type="Pfam" id="PF04213">
    <property type="entry name" value="HtaA"/>
    <property type="match status" value="3"/>
</dbReference>
<dbReference type="InterPro" id="IPR013783">
    <property type="entry name" value="Ig-like_fold"/>
</dbReference>
<feature type="domain" description="Htaa" evidence="2">
    <location>
        <begin position="588"/>
        <end position="737"/>
    </location>
</feature>
<feature type="domain" description="Htaa" evidence="2">
    <location>
        <begin position="1133"/>
        <end position="1289"/>
    </location>
</feature>
<gene>
    <name evidence="4" type="ORF">Q5716_14320</name>
</gene>
<keyword evidence="1" id="KW-0812">Transmembrane</keyword>
<dbReference type="Proteomes" id="UP001241072">
    <property type="component" value="Unassembled WGS sequence"/>
</dbReference>
<keyword evidence="1" id="KW-0472">Membrane</keyword>
<evidence type="ECO:0000259" key="3">
    <source>
        <dbReference type="Pfam" id="PF16640"/>
    </source>
</evidence>
<dbReference type="Gene3D" id="2.60.40.10">
    <property type="entry name" value="Immunoglobulins"/>
    <property type="match status" value="3"/>
</dbReference>
<sequence>MKKAASQQRALSRKAFAALAAGALVLTGLFGYGLPAVADEATPDVVVVDEPAVEAPGEEAPVEEAPVEDAPVDEAPVEEAPAAQDALLPSEVEAAVSAQPAADVTGQASISVSQTSGFDPAATTAVTVSGSGFTTTGNLGTRPPLSGIPAGVYVVFGKFADQWRPSTGAASSTRTVLDQKWAAPGAPAALAGNAQYVPLNEDGSFTATLNVAVGTSANPNYGIYTYPASGAVNAAEELYTPITFRTPSISVSQTDGFDPAATTQVTVTGSGFTAAGNLGTRPPLSGIPAGVYVVFGKFADQWRPSTGAASSTRTVLDQKWAAPGAPAALAGNAQYVPLNADGTFTATLNIAPGTSANANYGIYTYPASGAVNPAEELYVPVTFAVPATATTTTLSAPASILVGDTVSLTATVAPAAAGTVTFFAGSTELGSHDVTADSATVTQSFAPDAAGVVTLRAEFEPADADAFAASSDEQEVTVTEPTVEEPEATALDLTASPSAGASVGSTVSLSATVTPAAAGTVAFSVGGTVIATAPVTAESATATAEFVPTAAGTLGIAAQFTPTDAAAFDPSQDSLEYSVTAAPAATGLEWGVKESFRTYVTGPIAHGTITTLGDAGRRGDLFTFAATTGGTFSGATGTGTALYSGGVNFFGHAGALDLTLSDPSIRVDSASSAVLLLSVDGGEAIPFATLDLASASRTSSDDTITWAGAPASLTAEGAAAFTVGGYTAGTALDPVTFVVTAPSTGPEPVATSVAFSATPAGGTTVGGAVTLTATVTPSAAGTVTFRSGSTVLGSRPVTSGSSTATLAFTATTAGIATLRADFVPSDSAAFLGSAATLDYSVTAPAVAAGSLRWGVKSSFRSYVTGGIAQGAITTSGAGVDGGEFVFGQSTGGSFSPATGTGTSNYSGSVRFTGHSGLLDLTLANPVVSIQSSSTAMLLVSVDGGAPVPFATLDLSAGSYSTAGNAVGWSGVPASLTSAGASAFSLDGANFYAPGTALDPVSFVIGSPSSGGSGTQTVSAYAGPREPAATPPSSEGITVLNPDEVVAGGEISIRAEGFEPNEEEILVVIYSDPVVLDRDARADANGVVTWSGRLPSTLTGTHTLTLQGSVDRGVVLDIPARIALAATGCTVESSTLSWGFKESFRSYISGSIANGEWTVAGGTTYETPHFGWADGDGSYDAETGEGVVAFVGSITFTGHGGILNTTVANPRLQFVDADTAILLLDVSGTTQEGTAVDAPGVEFAELDLSGATELVDGVLTVTDAPAVLLPAGAEAFGTYETGEAFDPVSAELVLASGCEVVAAPEEQPVDDSPADDAQPVGWWVWAIAIAALLALVVAIVVLVLRRRTAE</sequence>
<feature type="transmembrane region" description="Helical" evidence="1">
    <location>
        <begin position="1321"/>
        <end position="1343"/>
    </location>
</feature>
<feature type="domain" description="Bacterial Ig-like" evidence="3">
    <location>
        <begin position="395"/>
        <end position="479"/>
    </location>
</feature>
<proteinExistence type="predicted"/>
<organism evidence="4 5">
    <name type="scientific">Antiquaquibacter soli</name>
    <dbReference type="NCBI Taxonomy" id="3064523"/>
    <lineage>
        <taxon>Bacteria</taxon>
        <taxon>Bacillati</taxon>
        <taxon>Actinomycetota</taxon>
        <taxon>Actinomycetes</taxon>
        <taxon>Micrococcales</taxon>
        <taxon>Microbacteriaceae</taxon>
        <taxon>Antiquaquibacter</taxon>
    </lineage>
</organism>
<protein>
    <submittedName>
        <fullName evidence="4">HtaA domain-containing protein</fullName>
    </submittedName>
</protein>
<reference evidence="4 5" key="1">
    <citation type="submission" date="2023-07" db="EMBL/GenBank/DDBJ databases">
        <title>Protaetiibacter sp. nov WY-16 isolated from soil.</title>
        <authorList>
            <person name="Liu B."/>
            <person name="Wan Y."/>
        </authorList>
    </citation>
    <scope>NUCLEOTIDE SEQUENCE [LARGE SCALE GENOMIC DNA]</scope>
    <source>
        <strain evidence="4 5">WY-16</strain>
    </source>
</reference>
<name>A0ABT9BVI3_9MICO</name>
<feature type="domain" description="Htaa" evidence="2">
    <location>
        <begin position="849"/>
        <end position="1002"/>
    </location>
</feature>
<keyword evidence="1" id="KW-1133">Transmembrane helix</keyword>
<keyword evidence="5" id="KW-1185">Reference proteome</keyword>